<sequence>MSKPAPPLVAHILHRFDTGGLENGVVNLINHLPSQAFRHVVIALTEVTDFRHRLRRPDVDCIALHKPPGQGFKVYPQLWRLMRRLRPAIVHTRNLAALEMQPAAWAAGVPVRIHGEHGRDVEDLDGSSVRHQRIRRLYSPFVHRYVALSQDLAGYLSGRVGIAPGRIEQIYNGVNADRFHPRTADDALPEGWPFAGDHFVVGTVGRMQTVKHQTLLARAFVRALALAPDLRPRLRLALVGDGPLRAACTQLLQETGAADLAWLPGERSDVPALMRRLNAFVLPSLGEGISNTILEAMASGLPVLATAVGGNPELVTEGVTGHIVPSDDVEALAAALVALARDPERAAEMGRAGRADVERRFSLQAMVGAYQQLYASTMPGRWRETR</sequence>
<feature type="domain" description="Glycosyltransferase subfamily 4-like N-terminal" evidence="1">
    <location>
        <begin position="19"/>
        <end position="178"/>
    </location>
</feature>
<evidence type="ECO:0000313" key="3">
    <source>
        <dbReference type="Proteomes" id="UP000288178"/>
    </source>
</evidence>
<evidence type="ECO:0000313" key="2">
    <source>
        <dbReference type="EMBL" id="RVT53450.1"/>
    </source>
</evidence>
<dbReference type="Gene3D" id="3.40.50.2000">
    <property type="entry name" value="Glycogen Phosphorylase B"/>
    <property type="match status" value="2"/>
</dbReference>
<proteinExistence type="predicted"/>
<accession>A0A3S2URP6</accession>
<dbReference type="EMBL" id="SACT01000001">
    <property type="protein sequence ID" value="RVT53450.1"/>
    <property type="molecule type" value="Genomic_DNA"/>
</dbReference>
<dbReference type="InterPro" id="IPR028098">
    <property type="entry name" value="Glyco_trans_4-like_N"/>
</dbReference>
<comment type="caution">
    <text evidence="2">The sequence shown here is derived from an EMBL/GenBank/DDBJ whole genome shotgun (WGS) entry which is preliminary data.</text>
</comment>
<dbReference type="PANTHER" id="PTHR45947">
    <property type="entry name" value="SULFOQUINOVOSYL TRANSFERASE SQD2"/>
    <property type="match status" value="1"/>
</dbReference>
<dbReference type="OrthoDB" id="9813211at2"/>
<gene>
    <name evidence="2" type="ORF">ENE75_00670</name>
</gene>
<dbReference type="InterPro" id="IPR050194">
    <property type="entry name" value="Glycosyltransferase_grp1"/>
</dbReference>
<reference evidence="2 3" key="1">
    <citation type="submission" date="2019-01" db="EMBL/GenBank/DDBJ databases">
        <authorList>
            <person name="Chen W.-M."/>
        </authorList>
    </citation>
    <scope>NUCLEOTIDE SEQUENCE [LARGE SCALE GENOMIC DNA]</scope>
    <source>
        <strain evidence="2 3">ICH-3</strain>
    </source>
</reference>
<dbReference type="SUPFAM" id="SSF53756">
    <property type="entry name" value="UDP-Glycosyltransferase/glycogen phosphorylase"/>
    <property type="match status" value="1"/>
</dbReference>
<protein>
    <submittedName>
        <fullName evidence="2">TIGR03088 family PEP-CTERM/XrtA system glycosyltransferase</fullName>
    </submittedName>
</protein>
<organism evidence="2 3">
    <name type="scientific">Rubrivivax albus</name>
    <dbReference type="NCBI Taxonomy" id="2499835"/>
    <lineage>
        <taxon>Bacteria</taxon>
        <taxon>Pseudomonadati</taxon>
        <taxon>Pseudomonadota</taxon>
        <taxon>Betaproteobacteria</taxon>
        <taxon>Burkholderiales</taxon>
        <taxon>Sphaerotilaceae</taxon>
        <taxon>Rubrivivax</taxon>
    </lineage>
</organism>
<dbReference type="RefSeq" id="WP_128194599.1">
    <property type="nucleotide sequence ID" value="NZ_SACT01000001.1"/>
</dbReference>
<keyword evidence="2" id="KW-0808">Transferase</keyword>
<dbReference type="NCBIfam" id="TIGR03088">
    <property type="entry name" value="stp2"/>
    <property type="match status" value="1"/>
</dbReference>
<keyword evidence="3" id="KW-1185">Reference proteome</keyword>
<evidence type="ECO:0000259" key="1">
    <source>
        <dbReference type="Pfam" id="PF13439"/>
    </source>
</evidence>
<dbReference type="AlphaFoldDB" id="A0A3S2URP6"/>
<name>A0A3S2URP6_9BURK</name>
<dbReference type="InterPro" id="IPR017522">
    <property type="entry name" value="Sugar_tfrase_PEP-CTERM_Stp2"/>
</dbReference>
<dbReference type="Proteomes" id="UP000288178">
    <property type="component" value="Unassembled WGS sequence"/>
</dbReference>
<dbReference type="Pfam" id="PF13439">
    <property type="entry name" value="Glyco_transf_4"/>
    <property type="match status" value="1"/>
</dbReference>
<dbReference type="Pfam" id="PF13692">
    <property type="entry name" value="Glyco_trans_1_4"/>
    <property type="match status" value="1"/>
</dbReference>
<dbReference type="GO" id="GO:0016758">
    <property type="term" value="F:hexosyltransferase activity"/>
    <property type="evidence" value="ECO:0007669"/>
    <property type="project" value="TreeGrafter"/>
</dbReference>
<dbReference type="PANTHER" id="PTHR45947:SF3">
    <property type="entry name" value="SULFOQUINOVOSYL TRANSFERASE SQD2"/>
    <property type="match status" value="1"/>
</dbReference>